<evidence type="ECO:0000259" key="2">
    <source>
        <dbReference type="Pfam" id="PF14478"/>
    </source>
</evidence>
<evidence type="ECO:0000313" key="3">
    <source>
        <dbReference type="EMBL" id="GLC32125.1"/>
    </source>
</evidence>
<organism evidence="3 4">
    <name type="scientific">Clostridium omnivorum</name>
    <dbReference type="NCBI Taxonomy" id="1604902"/>
    <lineage>
        <taxon>Bacteria</taxon>
        <taxon>Bacillati</taxon>
        <taxon>Bacillota</taxon>
        <taxon>Clostridia</taxon>
        <taxon>Eubacteriales</taxon>
        <taxon>Clostridiaceae</taxon>
        <taxon>Clostridium</taxon>
    </lineage>
</organism>
<dbReference type="Pfam" id="PF14478">
    <property type="entry name" value="DUF4430"/>
    <property type="match status" value="1"/>
</dbReference>
<dbReference type="RefSeq" id="WP_264851434.1">
    <property type="nucleotide sequence ID" value="NZ_BRXR01000001.1"/>
</dbReference>
<feature type="region of interest" description="Disordered" evidence="1">
    <location>
        <begin position="42"/>
        <end position="143"/>
    </location>
</feature>
<feature type="compositionally biased region" description="Polar residues" evidence="1">
    <location>
        <begin position="85"/>
        <end position="110"/>
    </location>
</feature>
<feature type="domain" description="Transcobalamin-like C-terminal" evidence="2">
    <location>
        <begin position="164"/>
        <end position="236"/>
    </location>
</feature>
<comment type="caution">
    <text evidence="3">The sequence shown here is derived from an EMBL/GenBank/DDBJ whole genome shotgun (WGS) entry which is preliminary data.</text>
</comment>
<proteinExistence type="predicted"/>
<gene>
    <name evidence="3" type="ORF">bsdE14_35350</name>
</gene>
<accession>A0ABQ5NAP8</accession>
<dbReference type="Proteomes" id="UP001208567">
    <property type="component" value="Unassembled WGS sequence"/>
</dbReference>
<feature type="compositionally biased region" description="Basic and acidic residues" evidence="1">
    <location>
        <begin position="47"/>
        <end position="60"/>
    </location>
</feature>
<dbReference type="InterPro" id="IPR027954">
    <property type="entry name" value="Transcobalamin-like_C"/>
</dbReference>
<feature type="compositionally biased region" description="Low complexity" evidence="1">
    <location>
        <begin position="111"/>
        <end position="141"/>
    </location>
</feature>
<evidence type="ECO:0000313" key="4">
    <source>
        <dbReference type="Proteomes" id="UP001208567"/>
    </source>
</evidence>
<feature type="compositionally biased region" description="Basic and acidic residues" evidence="1">
    <location>
        <begin position="75"/>
        <end position="84"/>
    </location>
</feature>
<dbReference type="EMBL" id="BRXR01000001">
    <property type="protein sequence ID" value="GLC32125.1"/>
    <property type="molecule type" value="Genomic_DNA"/>
</dbReference>
<protein>
    <recommendedName>
        <fullName evidence="2">Transcobalamin-like C-terminal domain-containing protein</fullName>
    </recommendedName>
</protein>
<dbReference type="Gene3D" id="2.170.130.30">
    <property type="match status" value="1"/>
</dbReference>
<feature type="compositionally biased region" description="Polar residues" evidence="1">
    <location>
        <begin position="61"/>
        <end position="74"/>
    </location>
</feature>
<name>A0ABQ5NAP8_9CLOT</name>
<evidence type="ECO:0000256" key="1">
    <source>
        <dbReference type="SAM" id="MobiDB-lite"/>
    </source>
</evidence>
<keyword evidence="4" id="KW-1185">Reference proteome</keyword>
<sequence>MLKKKGILIFVVLLISVAAIFFANEMQKKLVSNEVASKTGSTVLQGDLKENTNEDSKKDANANTQNTDKASNNEAKNEETKDASKTTQQNSSDKVNETSKQSTSKTVAPKSSNTNTAASTNSSTSTNASQTSNGGTNSNQSPNFIVMDEVNNKVICSTRVNFQGRNVADITKDTLTKFNINYSYVSGYFRSINGIRERSLNPSTDGWCYYIKDKKPSIGSSDFTPEDNATITWKYVKDGTKP</sequence>
<reference evidence="3 4" key="1">
    <citation type="journal article" date="2024" name="Int. J. Syst. Evol. Microbiol.">
        <title>Clostridium omnivorum sp. nov., isolated from anoxic soil under the treatment of reductive soil disinfestation.</title>
        <authorList>
            <person name="Ueki A."/>
            <person name="Tonouchi A."/>
            <person name="Kaku N."/>
            <person name="Honma S."/>
            <person name="Ueki K."/>
        </authorList>
    </citation>
    <scope>NUCLEOTIDE SEQUENCE [LARGE SCALE GENOMIC DNA]</scope>
    <source>
        <strain evidence="3 4">E14</strain>
    </source>
</reference>